<evidence type="ECO:0000259" key="2">
    <source>
        <dbReference type="Pfam" id="PF09835"/>
    </source>
</evidence>
<keyword evidence="1" id="KW-1133">Transmembrane helix</keyword>
<dbReference type="PANTHER" id="PTHR40547">
    <property type="entry name" value="SLL0298 PROTEIN"/>
    <property type="match status" value="1"/>
</dbReference>
<evidence type="ECO:0000256" key="1">
    <source>
        <dbReference type="SAM" id="Phobius"/>
    </source>
</evidence>
<dbReference type="Pfam" id="PF09835">
    <property type="entry name" value="DUF2062"/>
    <property type="match status" value="1"/>
</dbReference>
<dbReference type="PANTHER" id="PTHR40547:SF1">
    <property type="entry name" value="SLL0298 PROTEIN"/>
    <property type="match status" value="1"/>
</dbReference>
<comment type="caution">
    <text evidence="3">The sequence shown here is derived from an EMBL/GenBank/DDBJ whole genome shotgun (WGS) entry which is preliminary data.</text>
</comment>
<proteinExistence type="predicted"/>
<evidence type="ECO:0000313" key="4">
    <source>
        <dbReference type="Proteomes" id="UP000185911"/>
    </source>
</evidence>
<sequence length="194" mass="21538">MGHWPAHDLDGMNQARRFRAWLRHLEPRVLATLSSPTLGRLRPWLDRHDVFSFYREPLSRGVAIGVLCGLIPGPLQVLGSLGMCAWLRGNAILAVLVTAYTNPLTIVPLYWLAFKMGAFLLPGQHVMPAFVAPDDGFGAWAIGLGEWMTALGWPLLIGLPVLAIVLAANAYALMQVFFLTPVVRRARRLHRRPS</sequence>
<reference evidence="3 4" key="1">
    <citation type="submission" date="2017-01" db="EMBL/GenBank/DDBJ databases">
        <title>Genome sequence of Rhodoferax antarcticus ANT.BR, a psychrophilic purple nonsulfur bacterium from an Antarctic microbial mat.</title>
        <authorList>
            <person name="Baker J."/>
            <person name="Riester C."/>
            <person name="Skinner B."/>
            <person name="Newell A."/>
            <person name="Swingley W."/>
            <person name="Madigan M."/>
            <person name="Jung D."/>
            <person name="Asao M."/>
            <person name="Chen M."/>
            <person name="Loughlin P."/>
            <person name="Pan H."/>
            <person name="Lin S."/>
            <person name="Li N."/>
            <person name="Shaw J."/>
            <person name="Prado M."/>
            <person name="Sherman C."/>
            <person name="Li X."/>
            <person name="Tang J."/>
            <person name="Blankenship R."/>
            <person name="Zhao T."/>
            <person name="Touchman J."/>
            <person name="Sattley M."/>
        </authorList>
    </citation>
    <scope>NUCLEOTIDE SEQUENCE [LARGE SCALE GENOMIC DNA]</scope>
    <source>
        <strain evidence="3 4">ANT.BR</strain>
    </source>
</reference>
<feature type="transmembrane region" description="Helical" evidence="1">
    <location>
        <begin position="61"/>
        <end position="79"/>
    </location>
</feature>
<dbReference type="EMBL" id="MSYM01000008">
    <property type="protein sequence ID" value="OLP07361.1"/>
    <property type="molecule type" value="Genomic_DNA"/>
</dbReference>
<keyword evidence="1" id="KW-0472">Membrane</keyword>
<gene>
    <name evidence="3" type="ORF">BLL52_1191</name>
</gene>
<evidence type="ECO:0000313" key="3">
    <source>
        <dbReference type="EMBL" id="OLP07361.1"/>
    </source>
</evidence>
<keyword evidence="4" id="KW-1185">Reference proteome</keyword>
<accession>A0A1Q8YH18</accession>
<keyword evidence="1" id="KW-0812">Transmembrane</keyword>
<dbReference type="AlphaFoldDB" id="A0A1Q8YH18"/>
<dbReference type="InterPro" id="IPR018639">
    <property type="entry name" value="DUF2062"/>
</dbReference>
<protein>
    <recommendedName>
        <fullName evidence="2">DUF2062 domain-containing protein</fullName>
    </recommendedName>
</protein>
<dbReference type="STRING" id="81479.RA876_00645"/>
<name>A0A1Q8YH18_9BURK</name>
<feature type="transmembrane region" description="Helical" evidence="1">
    <location>
        <begin position="157"/>
        <end position="183"/>
    </location>
</feature>
<organism evidence="3 4">
    <name type="scientific">Rhodoferax antarcticus ANT.BR</name>
    <dbReference type="NCBI Taxonomy" id="1111071"/>
    <lineage>
        <taxon>Bacteria</taxon>
        <taxon>Pseudomonadati</taxon>
        <taxon>Pseudomonadota</taxon>
        <taxon>Betaproteobacteria</taxon>
        <taxon>Burkholderiales</taxon>
        <taxon>Comamonadaceae</taxon>
        <taxon>Rhodoferax</taxon>
    </lineage>
</organism>
<feature type="domain" description="DUF2062" evidence="2">
    <location>
        <begin position="41"/>
        <end position="186"/>
    </location>
</feature>
<dbReference type="Proteomes" id="UP000185911">
    <property type="component" value="Unassembled WGS sequence"/>
</dbReference>
<feature type="transmembrane region" description="Helical" evidence="1">
    <location>
        <begin position="91"/>
        <end position="113"/>
    </location>
</feature>